<dbReference type="PANTHER" id="PTHR39319">
    <property type="entry name" value="SI:DKEY-256H2.1"/>
    <property type="match status" value="1"/>
</dbReference>
<evidence type="ECO:0000259" key="3">
    <source>
        <dbReference type="SMART" id="SM01290"/>
    </source>
</evidence>
<keyword evidence="5" id="KW-1185">Reference proteome</keyword>
<organism evidence="4 5">
    <name type="scientific">Tegillarca granosa</name>
    <name type="common">Malaysian cockle</name>
    <name type="synonym">Anadara granosa</name>
    <dbReference type="NCBI Taxonomy" id="220873"/>
    <lineage>
        <taxon>Eukaryota</taxon>
        <taxon>Metazoa</taxon>
        <taxon>Spiralia</taxon>
        <taxon>Lophotrochozoa</taxon>
        <taxon>Mollusca</taxon>
        <taxon>Bivalvia</taxon>
        <taxon>Autobranchia</taxon>
        <taxon>Pteriomorphia</taxon>
        <taxon>Arcoida</taxon>
        <taxon>Arcoidea</taxon>
        <taxon>Arcidae</taxon>
        <taxon>Tegillarca</taxon>
    </lineage>
</organism>
<evidence type="ECO:0000313" key="4">
    <source>
        <dbReference type="EMBL" id="KAJ8320330.1"/>
    </source>
</evidence>
<dbReference type="Pfam" id="PF09113">
    <property type="entry name" value="N-glycanase_C"/>
    <property type="match status" value="1"/>
</dbReference>
<keyword evidence="1" id="KW-1015">Disulfide bond</keyword>
<feature type="signal peptide" evidence="2">
    <location>
        <begin position="1"/>
        <end position="26"/>
    </location>
</feature>
<dbReference type="SUPFAM" id="SSF49742">
    <property type="entry name" value="PHM/PNGase F"/>
    <property type="match status" value="1"/>
</dbReference>
<sequence>MVDTRNRSRCVLLVIFILTLNFGVHSSDLRFIKHHYFRNINPYRPSFKSHKQNNLDKVNINAPLVTEFTTGRRDGIFKTESNLNKVKSNLKDGEVISYSPGQKSPPFSLWTLNGQIHFPSDTFTNKSLFIHVFNPNSGFLECLWTSDEALTPIINESKENVSFIFIPKTAGINELGNWIPSLLNQWQCVDHNCGLDQVVIQSENSLYPVVEKRHDARYDWLPNPASTFGNKTLQLVLTETGCQATSSVNGSVAMISMDGCSYFQKTLQDMNCNGSECGNQISIPATMIQLSQKTLTNFRIGGLTNITFQNTPSENFFMAIDNNGILSEVGWFLFPSMKFLIWQSQWFDYRAELDQKLSESSKVVKIFENQTLQGANELRTYGKMELDMSLSCPGDKDTTCPHWDHTINLYVCCDKKSPLCGMEFGRWISAFRRRIGRWLTDVTVLLPLLTDQQCTFTMKSVPWAMPWIPSLNLRFSHPQKSGSLYPSEIMVLYEPGATFDKNYNSHFKPKTFTYPDDVKKVEVFAVITGHGSDENGCGEFCVTSHHFVVNKKEYNITFGDAGHLNPSGENTIRYFGYFNGTDPNPHQNPGLIYIYSYLVMYRTH</sequence>
<keyword evidence="2" id="KW-0732">Signal</keyword>
<name>A0ABQ9FSY1_TEGGR</name>
<evidence type="ECO:0000256" key="1">
    <source>
        <dbReference type="ARBA" id="ARBA00023157"/>
    </source>
</evidence>
<dbReference type="SMART" id="SM01290">
    <property type="entry name" value="N-glycanase_N"/>
    <property type="match status" value="1"/>
</dbReference>
<protein>
    <recommendedName>
        <fullName evidence="3">Peptide-N-glycosidase F N-terminal domain-containing protein</fullName>
    </recommendedName>
</protein>
<dbReference type="InterPro" id="IPR015197">
    <property type="entry name" value="PngaseF_C"/>
</dbReference>
<reference evidence="4 5" key="1">
    <citation type="submission" date="2022-12" db="EMBL/GenBank/DDBJ databases">
        <title>Chromosome-level genome of Tegillarca granosa.</title>
        <authorList>
            <person name="Kim J."/>
        </authorList>
    </citation>
    <scope>NUCLEOTIDE SEQUENCE [LARGE SCALE GENOMIC DNA]</scope>
    <source>
        <strain evidence="4">Teg-2019</strain>
        <tissue evidence="4">Adductor muscle</tissue>
    </source>
</reference>
<proteinExistence type="predicted"/>
<accession>A0ABQ9FSY1</accession>
<feature type="domain" description="Peptide-N-glycosidase F N-terminal" evidence="3">
    <location>
        <begin position="363"/>
        <end position="475"/>
    </location>
</feature>
<dbReference type="InterPro" id="IPR015196">
    <property type="entry name" value="PngaseF_N"/>
</dbReference>
<gene>
    <name evidence="4" type="ORF">KUTeg_001917</name>
</gene>
<dbReference type="InterPro" id="IPR053251">
    <property type="entry name" value="N-glycanase"/>
</dbReference>
<dbReference type="Pfam" id="PF09112">
    <property type="entry name" value="N-glycanase_N"/>
    <property type="match status" value="1"/>
</dbReference>
<comment type="caution">
    <text evidence="4">The sequence shown here is derived from an EMBL/GenBank/DDBJ whole genome shotgun (WGS) entry which is preliminary data.</text>
</comment>
<evidence type="ECO:0000256" key="2">
    <source>
        <dbReference type="SAM" id="SignalP"/>
    </source>
</evidence>
<evidence type="ECO:0000313" key="5">
    <source>
        <dbReference type="Proteomes" id="UP001217089"/>
    </source>
</evidence>
<dbReference type="InterPro" id="IPR008977">
    <property type="entry name" value="PHM/PNGase_F_dom_sf"/>
</dbReference>
<dbReference type="Gene3D" id="2.60.120.230">
    <property type="match status" value="2"/>
</dbReference>
<dbReference type="InterPro" id="IPR014784">
    <property type="entry name" value="Cu2_ascorb_mOase-like_C"/>
</dbReference>
<feature type="chain" id="PRO_5046538463" description="Peptide-N-glycosidase F N-terminal domain-containing protein" evidence="2">
    <location>
        <begin position="27"/>
        <end position="604"/>
    </location>
</feature>
<dbReference type="EMBL" id="JARBDR010000141">
    <property type="protein sequence ID" value="KAJ8320330.1"/>
    <property type="molecule type" value="Genomic_DNA"/>
</dbReference>
<dbReference type="PANTHER" id="PTHR39319:SF1">
    <property type="entry name" value="SI:DKEY-256H2.1"/>
    <property type="match status" value="1"/>
</dbReference>
<dbReference type="Proteomes" id="UP001217089">
    <property type="component" value="Unassembled WGS sequence"/>
</dbReference>